<protein>
    <submittedName>
        <fullName evidence="2">Uncharacterized protein</fullName>
    </submittedName>
</protein>
<organism evidence="2 3">
    <name type="scientific">Paraglaciecola arctica BSs20135</name>
    <dbReference type="NCBI Taxonomy" id="493475"/>
    <lineage>
        <taxon>Bacteria</taxon>
        <taxon>Pseudomonadati</taxon>
        <taxon>Pseudomonadota</taxon>
        <taxon>Gammaproteobacteria</taxon>
        <taxon>Alteromonadales</taxon>
        <taxon>Alteromonadaceae</taxon>
        <taxon>Paraglaciecola</taxon>
    </lineage>
</organism>
<dbReference type="RefSeq" id="WP_007624098.1">
    <property type="nucleotide sequence ID" value="NZ_BAEO01000062.1"/>
</dbReference>
<evidence type="ECO:0000313" key="2">
    <source>
        <dbReference type="EMBL" id="GAC21310.1"/>
    </source>
</evidence>
<dbReference type="OrthoDB" id="6387296at2"/>
<accession>K6ZD45</accession>
<evidence type="ECO:0000313" key="3">
    <source>
        <dbReference type="Proteomes" id="UP000006327"/>
    </source>
</evidence>
<name>K6ZD45_9ALTE</name>
<gene>
    <name evidence="2" type="ORF">GARC_4368</name>
</gene>
<feature type="chain" id="PRO_5003901964" evidence="1">
    <location>
        <begin position="22"/>
        <end position="119"/>
    </location>
</feature>
<sequence length="119" mass="13681">MKLFITTFFFITLVGSATLVAQTTEQYAVKPIPQNFILLERALANVDRSKKDRNSVLRLERAEFYYHNAIKYHHAGWTAKATDYVHRGTLLVELHQRTVAQPGFYRPELVTAQKASLVE</sequence>
<dbReference type="EMBL" id="BAEO01000062">
    <property type="protein sequence ID" value="GAC21310.1"/>
    <property type="molecule type" value="Genomic_DNA"/>
</dbReference>
<dbReference type="Proteomes" id="UP000006327">
    <property type="component" value="Unassembled WGS sequence"/>
</dbReference>
<dbReference type="AlphaFoldDB" id="K6ZD45"/>
<evidence type="ECO:0000256" key="1">
    <source>
        <dbReference type="SAM" id="SignalP"/>
    </source>
</evidence>
<keyword evidence="1" id="KW-0732">Signal</keyword>
<feature type="signal peptide" evidence="1">
    <location>
        <begin position="1"/>
        <end position="21"/>
    </location>
</feature>
<comment type="caution">
    <text evidence="2">The sequence shown here is derived from an EMBL/GenBank/DDBJ whole genome shotgun (WGS) entry which is preliminary data.</text>
</comment>
<proteinExistence type="predicted"/>
<keyword evidence="3" id="KW-1185">Reference proteome</keyword>
<reference evidence="2 3" key="1">
    <citation type="journal article" date="2017" name="Antonie Van Leeuwenhoek">
        <title>Rhizobium rhizosphaerae sp. nov., a novel species isolated from rice rhizosphere.</title>
        <authorList>
            <person name="Zhao J.J."/>
            <person name="Zhang J."/>
            <person name="Zhang R.J."/>
            <person name="Zhang C.W."/>
            <person name="Yin H.Q."/>
            <person name="Zhang X.X."/>
        </authorList>
    </citation>
    <scope>NUCLEOTIDE SEQUENCE [LARGE SCALE GENOMIC DNA]</scope>
    <source>
        <strain evidence="2 3">BSs20135</strain>
    </source>
</reference>